<evidence type="ECO:0000313" key="2">
    <source>
        <dbReference type="Proteomes" id="UP000609121"/>
    </source>
</evidence>
<dbReference type="InterPro" id="IPR036663">
    <property type="entry name" value="Fumarylacetoacetase_C_sf"/>
</dbReference>
<accession>A0A8J7CK60</accession>
<dbReference type="Proteomes" id="UP000609121">
    <property type="component" value="Unassembled WGS sequence"/>
</dbReference>
<proteinExistence type="predicted"/>
<organism evidence="1 2">
    <name type="scientific">Mangrovicoccus algicola</name>
    <dbReference type="NCBI Taxonomy" id="2771008"/>
    <lineage>
        <taxon>Bacteria</taxon>
        <taxon>Pseudomonadati</taxon>
        <taxon>Pseudomonadota</taxon>
        <taxon>Alphaproteobacteria</taxon>
        <taxon>Rhodobacterales</taxon>
        <taxon>Paracoccaceae</taxon>
        <taxon>Mangrovicoccus</taxon>
    </lineage>
</organism>
<dbReference type="EMBL" id="JACVXA010000021">
    <property type="protein sequence ID" value="MBE3638356.1"/>
    <property type="molecule type" value="Genomic_DNA"/>
</dbReference>
<dbReference type="PANTHER" id="PTHR30143">
    <property type="entry name" value="ACID HYDRATASE"/>
    <property type="match status" value="1"/>
</dbReference>
<dbReference type="SUPFAM" id="SSF56529">
    <property type="entry name" value="FAH"/>
    <property type="match status" value="1"/>
</dbReference>
<protein>
    <submittedName>
        <fullName evidence="1">Hydratase</fullName>
    </submittedName>
</protein>
<dbReference type="GO" id="GO:0008684">
    <property type="term" value="F:2-oxopent-4-enoate hydratase activity"/>
    <property type="evidence" value="ECO:0007669"/>
    <property type="project" value="TreeGrafter"/>
</dbReference>
<comment type="caution">
    <text evidence="1">The sequence shown here is derived from an EMBL/GenBank/DDBJ whole genome shotgun (WGS) entry which is preliminary data.</text>
</comment>
<gene>
    <name evidence="1" type="ORF">ICN82_09105</name>
</gene>
<dbReference type="AlphaFoldDB" id="A0A8J7CK60"/>
<dbReference type="Gene3D" id="3.90.850.10">
    <property type="entry name" value="Fumarylacetoacetase-like, C-terminal domain"/>
    <property type="match status" value="1"/>
</dbReference>
<dbReference type="RefSeq" id="WP_193181884.1">
    <property type="nucleotide sequence ID" value="NZ_JACVXA010000021.1"/>
</dbReference>
<reference evidence="1" key="1">
    <citation type="submission" date="2020-09" db="EMBL/GenBank/DDBJ databases">
        <title>A novel bacterium of genus Mangrovicoccus, isolated from South China Sea.</title>
        <authorList>
            <person name="Huang H."/>
            <person name="Mo K."/>
            <person name="Hu Y."/>
        </authorList>
    </citation>
    <scope>NUCLEOTIDE SEQUENCE</scope>
    <source>
        <strain evidence="1">HB182678</strain>
    </source>
</reference>
<dbReference type="GO" id="GO:0005737">
    <property type="term" value="C:cytoplasm"/>
    <property type="evidence" value="ECO:0007669"/>
    <property type="project" value="TreeGrafter"/>
</dbReference>
<keyword evidence="2" id="KW-1185">Reference proteome</keyword>
<name>A0A8J7CK60_9RHOB</name>
<evidence type="ECO:0000313" key="1">
    <source>
        <dbReference type="EMBL" id="MBE3638356.1"/>
    </source>
</evidence>
<sequence>MTELSPLAAALAAAHLDGTRIAPAAAPADFAEALSVQAEVSRQLGPVGGFKVAQRPGQAPIMAPIRAERILASGAVVPVADRLGIELEVAFEILTPLPPEATIQELAAHIRPRPAIELVDTRLEGPLAEDPLAKLADMQINAGLVLGAPLLDWDGRDFGQVMARVRAGEDMILDGAAEVPFGSALATFRALVQAAGTHCGGLQPGQVVITGSLCGLPYFPSGTDIEGHIDGLGEVSVSLR</sequence>
<dbReference type="InterPro" id="IPR050772">
    <property type="entry name" value="Hydratase-Decarb/MhpD_sf"/>
</dbReference>
<dbReference type="PANTHER" id="PTHR30143:SF0">
    <property type="entry name" value="2-KETO-4-PENTENOATE HYDRATASE"/>
    <property type="match status" value="1"/>
</dbReference>